<comment type="subcellular location">
    <subcellularLocation>
        <location evidence="9">Endomembrane system</location>
        <topology evidence="9">Lipid-anchor</topology>
    </subcellularLocation>
    <subcellularLocation>
        <location evidence="1">Membrane</location>
        <topology evidence="1">Lipid-anchor</topology>
        <topology evidence="1">GPI-anchor</topology>
    </subcellularLocation>
</comment>
<keyword evidence="7" id="KW-0449">Lipoprotein</keyword>
<dbReference type="GO" id="GO:0098552">
    <property type="term" value="C:side of membrane"/>
    <property type="evidence" value="ECO:0007669"/>
    <property type="project" value="UniProtKB-KW"/>
</dbReference>
<dbReference type="OMA" id="TVMSTGH"/>
<dbReference type="OrthoDB" id="959565at2759"/>
<evidence type="ECO:0000256" key="5">
    <source>
        <dbReference type="ARBA" id="ARBA00023157"/>
    </source>
</evidence>
<evidence type="ECO:0000256" key="10">
    <source>
        <dbReference type="SAM" id="MobiDB-lite"/>
    </source>
</evidence>
<accession>A0A200QWR4</accession>
<name>A0A200QWR4_MACCD</name>
<proteinExistence type="inferred from homology"/>
<feature type="chain" id="PRO_5012984579" evidence="11">
    <location>
        <begin position="29"/>
        <end position="210"/>
    </location>
</feature>
<evidence type="ECO:0000256" key="7">
    <source>
        <dbReference type="ARBA" id="ARBA00023288"/>
    </source>
</evidence>
<keyword evidence="3 11" id="KW-0732">Signal</keyword>
<feature type="region of interest" description="Disordered" evidence="10">
    <location>
        <begin position="139"/>
        <end position="177"/>
    </location>
</feature>
<dbReference type="CDD" id="cd11019">
    <property type="entry name" value="OsENODL1_like"/>
    <property type="match status" value="1"/>
</dbReference>
<dbReference type="STRING" id="56857.A0A200QWR4"/>
<dbReference type="FunFam" id="2.60.40.420:FF:000010">
    <property type="entry name" value="Early nodulin-like protein 1"/>
    <property type="match status" value="1"/>
</dbReference>
<dbReference type="FunCoup" id="A0A200QWR4">
    <property type="interactions" value="218"/>
</dbReference>
<evidence type="ECO:0000313" key="14">
    <source>
        <dbReference type="Proteomes" id="UP000195402"/>
    </source>
</evidence>
<dbReference type="PANTHER" id="PTHR33021:SF14">
    <property type="entry name" value="OS01G0272700 PROTEIN"/>
    <property type="match status" value="1"/>
</dbReference>
<dbReference type="Proteomes" id="UP000195402">
    <property type="component" value="Unassembled WGS sequence"/>
</dbReference>
<keyword evidence="2" id="KW-0336">GPI-anchor</keyword>
<dbReference type="AlphaFoldDB" id="A0A200QWR4"/>
<comment type="similarity">
    <text evidence="8">Belongs to the early nodulin-like (ENODL) family.</text>
</comment>
<dbReference type="InterPro" id="IPR039391">
    <property type="entry name" value="Phytocyanin-like"/>
</dbReference>
<gene>
    <name evidence="13" type="ORF">BVC80_8951g2</name>
</gene>
<evidence type="ECO:0000259" key="12">
    <source>
        <dbReference type="PROSITE" id="PS51485"/>
    </source>
</evidence>
<keyword evidence="6" id="KW-0325">Glycoprotein</keyword>
<evidence type="ECO:0000256" key="4">
    <source>
        <dbReference type="ARBA" id="ARBA00023136"/>
    </source>
</evidence>
<dbReference type="InterPro" id="IPR008972">
    <property type="entry name" value="Cupredoxin"/>
</dbReference>
<evidence type="ECO:0000256" key="6">
    <source>
        <dbReference type="ARBA" id="ARBA00023180"/>
    </source>
</evidence>
<comment type="caution">
    <text evidence="13">The sequence shown here is derived from an EMBL/GenBank/DDBJ whole genome shotgun (WGS) entry which is preliminary data.</text>
</comment>
<evidence type="ECO:0000256" key="8">
    <source>
        <dbReference type="ARBA" id="ARBA00035011"/>
    </source>
</evidence>
<feature type="domain" description="Phytocyanin" evidence="12">
    <location>
        <begin position="29"/>
        <end position="132"/>
    </location>
</feature>
<evidence type="ECO:0000256" key="1">
    <source>
        <dbReference type="ARBA" id="ARBA00004589"/>
    </source>
</evidence>
<dbReference type="GO" id="GO:0009055">
    <property type="term" value="F:electron transfer activity"/>
    <property type="evidence" value="ECO:0007669"/>
    <property type="project" value="InterPro"/>
</dbReference>
<dbReference type="EMBL" id="MVGT01000940">
    <property type="protein sequence ID" value="OVA14904.1"/>
    <property type="molecule type" value="Genomic_DNA"/>
</dbReference>
<dbReference type="InterPro" id="IPR041846">
    <property type="entry name" value="ENL_dom"/>
</dbReference>
<dbReference type="PROSITE" id="PS51485">
    <property type="entry name" value="PHYTOCYANIN"/>
    <property type="match status" value="1"/>
</dbReference>
<organism evidence="13 14">
    <name type="scientific">Macleaya cordata</name>
    <name type="common">Five-seeded plume-poppy</name>
    <name type="synonym">Bocconia cordata</name>
    <dbReference type="NCBI Taxonomy" id="56857"/>
    <lineage>
        <taxon>Eukaryota</taxon>
        <taxon>Viridiplantae</taxon>
        <taxon>Streptophyta</taxon>
        <taxon>Embryophyta</taxon>
        <taxon>Tracheophyta</taxon>
        <taxon>Spermatophyta</taxon>
        <taxon>Magnoliopsida</taxon>
        <taxon>Ranunculales</taxon>
        <taxon>Papaveraceae</taxon>
        <taxon>Papaveroideae</taxon>
        <taxon>Macleaya</taxon>
    </lineage>
</organism>
<feature type="signal peptide" evidence="11">
    <location>
        <begin position="1"/>
        <end position="28"/>
    </location>
</feature>
<evidence type="ECO:0000313" key="13">
    <source>
        <dbReference type="EMBL" id="OVA14904.1"/>
    </source>
</evidence>
<dbReference type="SUPFAM" id="SSF49503">
    <property type="entry name" value="Cupredoxins"/>
    <property type="match status" value="1"/>
</dbReference>
<dbReference type="GO" id="GO:0005886">
    <property type="term" value="C:plasma membrane"/>
    <property type="evidence" value="ECO:0007669"/>
    <property type="project" value="TreeGrafter"/>
</dbReference>
<dbReference type="Pfam" id="PF02298">
    <property type="entry name" value="Cu_bind_like"/>
    <property type="match status" value="1"/>
</dbReference>
<dbReference type="Gene3D" id="2.60.40.420">
    <property type="entry name" value="Cupredoxins - blue copper proteins"/>
    <property type="match status" value="1"/>
</dbReference>
<keyword evidence="5" id="KW-1015">Disulfide bond</keyword>
<dbReference type="InterPro" id="IPR003245">
    <property type="entry name" value="Phytocyanin_dom"/>
</dbReference>
<dbReference type="InParanoid" id="A0A200QWR4"/>
<keyword evidence="14" id="KW-1185">Reference proteome</keyword>
<evidence type="ECO:0000256" key="11">
    <source>
        <dbReference type="SAM" id="SignalP"/>
    </source>
</evidence>
<sequence length="210" mass="23020">MVSIEEQRSLSIRFLIIVVIMLMGSSEARDFYVGGSAGWVVNPSETYEHWAERNRFQVNDNLIFKYKKGTDSVLIVSKEDYDKCNTIKPIKRMEYKGDSTSLKIHRSGSFFFISGNQGSCRKGQKLFIVVMSVRYQKSSPPPQTPALTPQPAVSPVPAHAPTAKAQAHAQAPAPIPSSSPAAASLPSKYSIALVSVPVSLFASCSLLWLL</sequence>
<keyword evidence="4" id="KW-0472">Membrane</keyword>
<evidence type="ECO:0000256" key="2">
    <source>
        <dbReference type="ARBA" id="ARBA00022622"/>
    </source>
</evidence>
<evidence type="ECO:0000256" key="9">
    <source>
        <dbReference type="ARBA" id="ARBA00037868"/>
    </source>
</evidence>
<protein>
    <submittedName>
        <fullName evidence="13">Plastocyanin-like</fullName>
    </submittedName>
</protein>
<feature type="compositionally biased region" description="Low complexity" evidence="10">
    <location>
        <begin position="145"/>
        <end position="177"/>
    </location>
</feature>
<evidence type="ECO:0000256" key="3">
    <source>
        <dbReference type="ARBA" id="ARBA00022729"/>
    </source>
</evidence>
<reference evidence="13 14" key="1">
    <citation type="journal article" date="2017" name="Mol. Plant">
        <title>The Genome of Medicinal Plant Macleaya cordata Provides New Insights into Benzylisoquinoline Alkaloids Metabolism.</title>
        <authorList>
            <person name="Liu X."/>
            <person name="Liu Y."/>
            <person name="Huang P."/>
            <person name="Ma Y."/>
            <person name="Qing Z."/>
            <person name="Tang Q."/>
            <person name="Cao H."/>
            <person name="Cheng P."/>
            <person name="Zheng Y."/>
            <person name="Yuan Z."/>
            <person name="Zhou Y."/>
            <person name="Liu J."/>
            <person name="Tang Z."/>
            <person name="Zhuo Y."/>
            <person name="Zhang Y."/>
            <person name="Yu L."/>
            <person name="Huang J."/>
            <person name="Yang P."/>
            <person name="Peng Q."/>
            <person name="Zhang J."/>
            <person name="Jiang W."/>
            <person name="Zhang Z."/>
            <person name="Lin K."/>
            <person name="Ro D.K."/>
            <person name="Chen X."/>
            <person name="Xiong X."/>
            <person name="Shang Y."/>
            <person name="Huang S."/>
            <person name="Zeng J."/>
        </authorList>
    </citation>
    <scope>NUCLEOTIDE SEQUENCE [LARGE SCALE GENOMIC DNA]</scope>
    <source>
        <strain evidence="14">cv. BLH2017</strain>
        <tissue evidence="13">Root</tissue>
    </source>
</reference>
<dbReference type="GO" id="GO:0012505">
    <property type="term" value="C:endomembrane system"/>
    <property type="evidence" value="ECO:0007669"/>
    <property type="project" value="UniProtKB-SubCell"/>
</dbReference>
<dbReference type="PANTHER" id="PTHR33021">
    <property type="entry name" value="BLUE COPPER PROTEIN"/>
    <property type="match status" value="1"/>
</dbReference>